<keyword evidence="2" id="KW-1133">Transmembrane helix</keyword>
<accession>A0A6C0BWK0</accession>
<dbReference type="PANTHER" id="PTHR43861">
    <property type="entry name" value="TRANS-ACONITATE 2-METHYLTRANSFERASE-RELATED"/>
    <property type="match status" value="1"/>
</dbReference>
<evidence type="ECO:0000256" key="1">
    <source>
        <dbReference type="ARBA" id="ARBA00022679"/>
    </source>
</evidence>
<dbReference type="InterPro" id="IPR029063">
    <property type="entry name" value="SAM-dependent_MTases_sf"/>
</dbReference>
<feature type="domain" description="Methyltransferase" evidence="3">
    <location>
        <begin position="102"/>
        <end position="192"/>
    </location>
</feature>
<feature type="transmembrane region" description="Helical" evidence="2">
    <location>
        <begin position="21"/>
        <end position="43"/>
    </location>
</feature>
<dbReference type="Gene3D" id="3.40.50.150">
    <property type="entry name" value="Vaccinia Virus protein VP39"/>
    <property type="match status" value="1"/>
</dbReference>
<keyword evidence="2" id="KW-0472">Membrane</keyword>
<dbReference type="InterPro" id="IPR041698">
    <property type="entry name" value="Methyltransf_25"/>
</dbReference>
<sequence>MVKTSSKGLLIDGYDYFKKRSIIEFILYIVGGMLILCLFINLINPQKEGFGVQKKMVLKRGGDIYDDFYANQYDVILYNKKRNRFEVGVIRKQTNVTEESVILDVGSGIGHHVDAFSNENIKAIGIDNSLSMINKAKSTYSNNDYRNLDAMDGASFSKDTFTHITCFNFTVYYMQNKDAFFKNCYSWLKPGGYVIINLVDSKGFDPVLTSSNPFEVSSSKYVKKCNHNNTTVKLVDYDYKSNFEIYPNDSTAVFREQFKEVTSGNIRKHELRLFMPTQKEVVNITKHVGFILLGKVDMSTCTNDSQYLYIFQKPT</sequence>
<protein>
    <recommendedName>
        <fullName evidence="3">Methyltransferase domain-containing protein</fullName>
    </recommendedName>
</protein>
<evidence type="ECO:0000256" key="2">
    <source>
        <dbReference type="SAM" id="Phobius"/>
    </source>
</evidence>
<organism evidence="4">
    <name type="scientific">viral metagenome</name>
    <dbReference type="NCBI Taxonomy" id="1070528"/>
    <lineage>
        <taxon>unclassified sequences</taxon>
        <taxon>metagenomes</taxon>
        <taxon>organismal metagenomes</taxon>
    </lineage>
</organism>
<dbReference type="SUPFAM" id="SSF53335">
    <property type="entry name" value="S-adenosyl-L-methionine-dependent methyltransferases"/>
    <property type="match status" value="1"/>
</dbReference>
<evidence type="ECO:0000313" key="4">
    <source>
        <dbReference type="EMBL" id="QHS96697.1"/>
    </source>
</evidence>
<dbReference type="GO" id="GO:0016740">
    <property type="term" value="F:transferase activity"/>
    <property type="evidence" value="ECO:0007669"/>
    <property type="project" value="UniProtKB-KW"/>
</dbReference>
<keyword evidence="1" id="KW-0808">Transferase</keyword>
<reference evidence="4" key="1">
    <citation type="journal article" date="2020" name="Nature">
        <title>Giant virus diversity and host interactions through global metagenomics.</title>
        <authorList>
            <person name="Schulz F."/>
            <person name="Roux S."/>
            <person name="Paez-Espino D."/>
            <person name="Jungbluth S."/>
            <person name="Walsh D.A."/>
            <person name="Denef V.J."/>
            <person name="McMahon K.D."/>
            <person name="Konstantinidis K.T."/>
            <person name="Eloe-Fadrosh E.A."/>
            <person name="Kyrpides N.C."/>
            <person name="Woyke T."/>
        </authorList>
    </citation>
    <scope>NUCLEOTIDE SEQUENCE</scope>
    <source>
        <strain evidence="4">GVMAG-M-3300020166-5</strain>
    </source>
</reference>
<dbReference type="AlphaFoldDB" id="A0A6C0BWK0"/>
<dbReference type="Pfam" id="PF13649">
    <property type="entry name" value="Methyltransf_25"/>
    <property type="match status" value="1"/>
</dbReference>
<proteinExistence type="predicted"/>
<dbReference type="CDD" id="cd02440">
    <property type="entry name" value="AdoMet_MTases"/>
    <property type="match status" value="1"/>
</dbReference>
<dbReference type="EMBL" id="MN739278">
    <property type="protein sequence ID" value="QHS96697.1"/>
    <property type="molecule type" value="Genomic_DNA"/>
</dbReference>
<name>A0A6C0BWK0_9ZZZZ</name>
<evidence type="ECO:0000259" key="3">
    <source>
        <dbReference type="Pfam" id="PF13649"/>
    </source>
</evidence>
<keyword evidence="2" id="KW-0812">Transmembrane</keyword>